<evidence type="ECO:0000313" key="4">
    <source>
        <dbReference type="Proteomes" id="UP000237347"/>
    </source>
</evidence>
<evidence type="ECO:0000256" key="1">
    <source>
        <dbReference type="SAM" id="Coils"/>
    </source>
</evidence>
<name>A0AAW0KXB3_QUESU</name>
<organism evidence="3 4">
    <name type="scientific">Quercus suber</name>
    <name type="common">Cork oak</name>
    <dbReference type="NCBI Taxonomy" id="58331"/>
    <lineage>
        <taxon>Eukaryota</taxon>
        <taxon>Viridiplantae</taxon>
        <taxon>Streptophyta</taxon>
        <taxon>Embryophyta</taxon>
        <taxon>Tracheophyta</taxon>
        <taxon>Spermatophyta</taxon>
        <taxon>Magnoliopsida</taxon>
        <taxon>eudicotyledons</taxon>
        <taxon>Gunneridae</taxon>
        <taxon>Pentapetalae</taxon>
        <taxon>rosids</taxon>
        <taxon>fabids</taxon>
        <taxon>Fagales</taxon>
        <taxon>Fagaceae</taxon>
        <taxon>Quercus</taxon>
    </lineage>
</organism>
<feature type="coiled-coil region" evidence="1">
    <location>
        <begin position="38"/>
        <end position="72"/>
    </location>
</feature>
<comment type="caution">
    <text evidence="3">The sequence shown here is derived from an EMBL/GenBank/DDBJ whole genome shotgun (WGS) entry which is preliminary data.</text>
</comment>
<dbReference type="AlphaFoldDB" id="A0AAW0KXB3"/>
<sequence length="321" mass="36530">MEALYSKLYDKYTKLKKRKWSELDKLNKDQEVKFVTYVNAAEELIQHLKNENDQLRAQVDDLRSEVSSIRSAKDDQFTEFQNRLMEESQKSKAYGFGYLVLLVTLILAYQFDKALSEEVEKLSVLQLEGNFGSSRVGRNDNGHLNTPRVTRSVSNSPYRIMTRKRSKLFSSESQDDAMQMQQESEKNLLTETVPSGALLNVQQPECCRRTANTSGGGMNEGGSVNCLFQAFVEYLVGMKLSAVTQTEGMSISALHQSSGYSFSLTWVDKAAGEEAELLYRVSSLGTFERVAPEWMREVILFSTSMCPIFFERVSRVIRLHH</sequence>
<dbReference type="PANTHER" id="PTHR35489:SF2">
    <property type="entry name" value="TITAN9"/>
    <property type="match status" value="1"/>
</dbReference>
<accession>A0AAW0KXB3</accession>
<dbReference type="InterPro" id="IPR056708">
    <property type="entry name" value="DUF7806"/>
</dbReference>
<keyword evidence="1" id="KW-0175">Coiled coil</keyword>
<dbReference type="Pfam" id="PF25091">
    <property type="entry name" value="DUF7806"/>
    <property type="match status" value="1"/>
</dbReference>
<proteinExistence type="predicted"/>
<evidence type="ECO:0000259" key="2">
    <source>
        <dbReference type="Pfam" id="PF25091"/>
    </source>
</evidence>
<gene>
    <name evidence="3" type="ORF">CFP56_012589</name>
</gene>
<feature type="domain" description="DUF7806" evidence="2">
    <location>
        <begin position="224"/>
        <end position="318"/>
    </location>
</feature>
<dbReference type="Proteomes" id="UP000237347">
    <property type="component" value="Unassembled WGS sequence"/>
</dbReference>
<protein>
    <recommendedName>
        <fullName evidence="2">DUF7806 domain-containing protein</fullName>
    </recommendedName>
</protein>
<dbReference type="GO" id="GO:0003006">
    <property type="term" value="P:developmental process involved in reproduction"/>
    <property type="evidence" value="ECO:0007669"/>
    <property type="project" value="TreeGrafter"/>
</dbReference>
<dbReference type="EMBL" id="PKMF04000204">
    <property type="protein sequence ID" value="KAK7843432.1"/>
    <property type="molecule type" value="Genomic_DNA"/>
</dbReference>
<evidence type="ECO:0000313" key="3">
    <source>
        <dbReference type="EMBL" id="KAK7843432.1"/>
    </source>
</evidence>
<dbReference type="PANTHER" id="PTHR35489">
    <property type="entry name" value="TITAN9"/>
    <property type="match status" value="1"/>
</dbReference>
<reference evidence="3 4" key="1">
    <citation type="journal article" date="2018" name="Sci. Data">
        <title>The draft genome sequence of cork oak.</title>
        <authorList>
            <person name="Ramos A.M."/>
            <person name="Usie A."/>
            <person name="Barbosa P."/>
            <person name="Barros P.M."/>
            <person name="Capote T."/>
            <person name="Chaves I."/>
            <person name="Simoes F."/>
            <person name="Abreu I."/>
            <person name="Carrasquinho I."/>
            <person name="Faro C."/>
            <person name="Guimaraes J.B."/>
            <person name="Mendonca D."/>
            <person name="Nobrega F."/>
            <person name="Rodrigues L."/>
            <person name="Saibo N.J.M."/>
            <person name="Varela M.C."/>
            <person name="Egas C."/>
            <person name="Matos J."/>
            <person name="Miguel C.M."/>
            <person name="Oliveira M.M."/>
            <person name="Ricardo C.P."/>
            <person name="Goncalves S."/>
        </authorList>
    </citation>
    <scope>NUCLEOTIDE SEQUENCE [LARGE SCALE GENOMIC DNA]</scope>
    <source>
        <strain evidence="4">cv. HL8</strain>
    </source>
</reference>
<keyword evidence="4" id="KW-1185">Reference proteome</keyword>